<gene>
    <name evidence="2" type="ORF">SAMN04488045_0526</name>
</gene>
<reference evidence="2 3" key="1">
    <citation type="submission" date="2016-10" db="EMBL/GenBank/DDBJ databases">
        <authorList>
            <person name="de Groot N.N."/>
        </authorList>
    </citation>
    <scope>NUCLEOTIDE SEQUENCE [LARGE SCALE GENOMIC DNA]</scope>
    <source>
        <strain evidence="2 3">DSM 26915</strain>
    </source>
</reference>
<dbReference type="InterPro" id="IPR021109">
    <property type="entry name" value="Peptidase_aspartic_dom_sf"/>
</dbReference>
<dbReference type="Gene3D" id="2.40.70.10">
    <property type="entry name" value="Acid Proteases"/>
    <property type="match status" value="1"/>
</dbReference>
<evidence type="ECO:0000259" key="1">
    <source>
        <dbReference type="Pfam" id="PF05618"/>
    </source>
</evidence>
<dbReference type="EMBL" id="FNUZ01000001">
    <property type="protein sequence ID" value="SEF59032.1"/>
    <property type="molecule type" value="Genomic_DNA"/>
</dbReference>
<dbReference type="RefSeq" id="WP_103908903.1">
    <property type="nucleotide sequence ID" value="NZ_FNUZ01000001.1"/>
</dbReference>
<dbReference type="AlphaFoldDB" id="A0A1H5T854"/>
<evidence type="ECO:0000313" key="2">
    <source>
        <dbReference type="EMBL" id="SEF59032.1"/>
    </source>
</evidence>
<dbReference type="Proteomes" id="UP000236752">
    <property type="component" value="Unassembled WGS sequence"/>
</dbReference>
<proteinExistence type="predicted"/>
<evidence type="ECO:0000313" key="3">
    <source>
        <dbReference type="Proteomes" id="UP000236752"/>
    </source>
</evidence>
<feature type="domain" description="Retropepsin-like aspartic endopeptidase" evidence="1">
    <location>
        <begin position="18"/>
        <end position="152"/>
    </location>
</feature>
<dbReference type="InterPro" id="IPR008503">
    <property type="entry name" value="Asp_endopeptidase"/>
</dbReference>
<dbReference type="PANTHER" id="PTHR38037">
    <property type="entry name" value="ZN_PROTEASE DOMAIN-CONTAINING PROTEIN"/>
    <property type="match status" value="1"/>
</dbReference>
<sequence>MSKTTPQKTTKELTATLFGWMEYIGLPELGLDQVKAKLDTGARTSAIHAENIELFDHDGVEWVRFQTLPDWDNPKVGFRTVEAPVVHIREIKNTSGIPEERLVVKTLARFGNRTWKIDVSLADRTNMTFPMIIGRAALKNHAIAVHTRKTFLVSERPPFSRRKET</sequence>
<dbReference type="OrthoDB" id="9782977at2"/>
<protein>
    <submittedName>
        <fullName evidence="2">Uncharacterized conserved protein</fullName>
    </submittedName>
</protein>
<dbReference type="Pfam" id="PF05618">
    <property type="entry name" value="Zn_protease"/>
    <property type="match status" value="1"/>
</dbReference>
<accession>A0A1H5T854</accession>
<keyword evidence="3" id="KW-1185">Reference proteome</keyword>
<dbReference type="PANTHER" id="PTHR38037:SF2">
    <property type="entry name" value="ATP-DEPENDENT ZINC PROTEASE DOMAIN-CONTAINING PROTEIN-RELATED"/>
    <property type="match status" value="1"/>
</dbReference>
<organism evidence="2 3">
    <name type="scientific">Thalassococcus halodurans</name>
    <dbReference type="NCBI Taxonomy" id="373675"/>
    <lineage>
        <taxon>Bacteria</taxon>
        <taxon>Pseudomonadati</taxon>
        <taxon>Pseudomonadota</taxon>
        <taxon>Alphaproteobacteria</taxon>
        <taxon>Rhodobacterales</taxon>
        <taxon>Roseobacteraceae</taxon>
        <taxon>Thalassococcus</taxon>
    </lineage>
</organism>
<name>A0A1H5T854_9RHOB</name>
<dbReference type="SUPFAM" id="SSF50630">
    <property type="entry name" value="Acid proteases"/>
    <property type="match status" value="1"/>
</dbReference>